<reference evidence="3" key="1">
    <citation type="submission" date="2013-09" db="EMBL/GenBank/DDBJ databases">
        <title>Corchorus olitorius genome sequencing.</title>
        <authorList>
            <person name="Alam M."/>
            <person name="Haque M.S."/>
            <person name="Islam M.S."/>
            <person name="Emdad E.M."/>
            <person name="Islam M.M."/>
            <person name="Ahmed B."/>
            <person name="Halim A."/>
            <person name="Hossen Q.M.M."/>
            <person name="Hossain M.Z."/>
            <person name="Ahmed R."/>
            <person name="Khan M.M."/>
            <person name="Islam R."/>
            <person name="Rashid M.M."/>
            <person name="Khan S.A."/>
            <person name="Rahman M.S."/>
            <person name="Alam M."/>
            <person name="Yahiya A.S."/>
            <person name="Khan M.S."/>
            <person name="Azam M.S."/>
            <person name="Haque T."/>
            <person name="Lashkar M.Z.H."/>
            <person name="Akhand A.I."/>
            <person name="Morshed G."/>
            <person name="Roy S."/>
            <person name="Uddin K.S."/>
            <person name="Rabeya T."/>
            <person name="Hossain A.S."/>
            <person name="Chowdhury A."/>
            <person name="Snigdha A.R."/>
            <person name="Mortoza M.S."/>
            <person name="Matin S.A."/>
            <person name="Hoque S.M.E."/>
            <person name="Islam M.K."/>
            <person name="Roy D.K."/>
            <person name="Haider R."/>
            <person name="Moosa M.M."/>
            <person name="Elias S.M."/>
            <person name="Hasan A.M."/>
            <person name="Jahan S."/>
            <person name="Shafiuddin M."/>
            <person name="Mahmood N."/>
            <person name="Shommy N.S."/>
        </authorList>
    </citation>
    <scope>NUCLEOTIDE SEQUENCE [LARGE SCALE GENOMIC DNA]</scope>
    <source>
        <strain evidence="3">cv. O-4</strain>
    </source>
</reference>
<dbReference type="NCBIfam" id="TIGR01640">
    <property type="entry name" value="F_box_assoc_1"/>
    <property type="match status" value="1"/>
</dbReference>
<evidence type="ECO:0000259" key="1">
    <source>
        <dbReference type="PROSITE" id="PS50181"/>
    </source>
</evidence>
<accession>A0A1R3IET4</accession>
<sequence length="351" mass="40235">MTAGCLPEELMMDILTRLPVKSLVRFECIHKSWNSLIKSFDFVITHSQNPKNRTHGSIFVAYYDHDSGNMFFRSLAPNSFDVRADLVIPSIIKQQYMIRSSCNGLLCLCNYDPCRILLYNPCLNQYKILPTSNLYHMTLSELFGFGYDSTNNDYKVVRELLSWDWEQVPRRITEVYSLRRNSWRKLGSNIIPDDIRLCGGIGFVSDSLFNGAIHRLAYYSRNNNRAGMIVSFDVCNEEFHMFSRPNLKGCNADLKISVNRDLLSIFDLAFQVRDEVCCDIWVMKEYGVEDSWYEDVSDDDEEGRGYSLPGPDLPSRYRVTNYEAIKTIVLAASDKALYPVPLCSKGGASLL</sequence>
<name>A0A1R3IET4_9ROSI</name>
<dbReference type="SUPFAM" id="SSF81383">
    <property type="entry name" value="F-box domain"/>
    <property type="match status" value="1"/>
</dbReference>
<dbReference type="Proteomes" id="UP000187203">
    <property type="component" value="Unassembled WGS sequence"/>
</dbReference>
<feature type="domain" description="F-box" evidence="1">
    <location>
        <begin position="1"/>
        <end position="47"/>
    </location>
</feature>
<dbReference type="InterPro" id="IPR001810">
    <property type="entry name" value="F-box_dom"/>
</dbReference>
<evidence type="ECO:0000313" key="2">
    <source>
        <dbReference type="EMBL" id="OMO81093.1"/>
    </source>
</evidence>
<proteinExistence type="predicted"/>
<dbReference type="PANTHER" id="PTHR31672">
    <property type="entry name" value="BNACNNG10540D PROTEIN"/>
    <property type="match status" value="1"/>
</dbReference>
<dbReference type="EMBL" id="AWUE01018346">
    <property type="protein sequence ID" value="OMO81093.1"/>
    <property type="molecule type" value="Genomic_DNA"/>
</dbReference>
<dbReference type="InterPro" id="IPR017451">
    <property type="entry name" value="F-box-assoc_interact_dom"/>
</dbReference>
<dbReference type="InterPro" id="IPR050796">
    <property type="entry name" value="SCF_F-box_component"/>
</dbReference>
<protein>
    <recommendedName>
        <fullName evidence="1">F-box domain-containing protein</fullName>
    </recommendedName>
</protein>
<organism evidence="2 3">
    <name type="scientific">Corchorus olitorius</name>
    <dbReference type="NCBI Taxonomy" id="93759"/>
    <lineage>
        <taxon>Eukaryota</taxon>
        <taxon>Viridiplantae</taxon>
        <taxon>Streptophyta</taxon>
        <taxon>Embryophyta</taxon>
        <taxon>Tracheophyta</taxon>
        <taxon>Spermatophyta</taxon>
        <taxon>Magnoliopsida</taxon>
        <taxon>eudicotyledons</taxon>
        <taxon>Gunneridae</taxon>
        <taxon>Pentapetalae</taxon>
        <taxon>rosids</taxon>
        <taxon>malvids</taxon>
        <taxon>Malvales</taxon>
        <taxon>Malvaceae</taxon>
        <taxon>Grewioideae</taxon>
        <taxon>Apeibeae</taxon>
        <taxon>Corchorus</taxon>
    </lineage>
</organism>
<dbReference type="InterPro" id="IPR036047">
    <property type="entry name" value="F-box-like_dom_sf"/>
</dbReference>
<dbReference type="Pfam" id="PF00646">
    <property type="entry name" value="F-box"/>
    <property type="match status" value="1"/>
</dbReference>
<dbReference type="InterPro" id="IPR006527">
    <property type="entry name" value="F-box-assoc_dom_typ1"/>
</dbReference>
<dbReference type="OrthoDB" id="1555129at2759"/>
<evidence type="ECO:0000313" key="3">
    <source>
        <dbReference type="Proteomes" id="UP000187203"/>
    </source>
</evidence>
<gene>
    <name evidence="2" type="ORF">COLO4_23769</name>
</gene>
<keyword evidence="3" id="KW-1185">Reference proteome</keyword>
<dbReference type="AlphaFoldDB" id="A0A1R3IET4"/>
<dbReference type="SMART" id="SM00256">
    <property type="entry name" value="FBOX"/>
    <property type="match status" value="1"/>
</dbReference>
<comment type="caution">
    <text evidence="2">The sequence shown here is derived from an EMBL/GenBank/DDBJ whole genome shotgun (WGS) entry which is preliminary data.</text>
</comment>
<dbReference type="CDD" id="cd22157">
    <property type="entry name" value="F-box_AtFBW1-like"/>
    <property type="match status" value="1"/>
</dbReference>
<dbReference type="PANTHER" id="PTHR31672:SF13">
    <property type="entry name" value="F-BOX PROTEIN CPR30-LIKE"/>
    <property type="match status" value="1"/>
</dbReference>
<dbReference type="Gene3D" id="1.20.1280.50">
    <property type="match status" value="1"/>
</dbReference>
<dbReference type="Pfam" id="PF07734">
    <property type="entry name" value="FBA_1"/>
    <property type="match status" value="1"/>
</dbReference>
<dbReference type="PROSITE" id="PS50181">
    <property type="entry name" value="FBOX"/>
    <property type="match status" value="1"/>
</dbReference>
<dbReference type="STRING" id="93759.A0A1R3IET4"/>